<dbReference type="SMART" id="SM00271">
    <property type="entry name" value="DnaJ"/>
    <property type="match status" value="1"/>
</dbReference>
<evidence type="ECO:0000256" key="1">
    <source>
        <dbReference type="ARBA" id="ARBA00022737"/>
    </source>
</evidence>
<dbReference type="PANTHER" id="PTHR45188:SF2">
    <property type="entry name" value="DNAJ HOMOLOG SUBFAMILY C MEMBER 7"/>
    <property type="match status" value="1"/>
</dbReference>
<dbReference type="PANTHER" id="PTHR45188">
    <property type="entry name" value="DNAJ PROTEIN P58IPK HOMOLOG"/>
    <property type="match status" value="1"/>
</dbReference>
<dbReference type="Pfam" id="PF13181">
    <property type="entry name" value="TPR_8"/>
    <property type="match status" value="1"/>
</dbReference>
<name>A0AA49GS73_9BACT</name>
<dbReference type="InterPro" id="IPR036869">
    <property type="entry name" value="J_dom_sf"/>
</dbReference>
<dbReference type="PROSITE" id="PS50005">
    <property type="entry name" value="TPR"/>
    <property type="match status" value="1"/>
</dbReference>
<feature type="transmembrane region" description="Helical" evidence="4">
    <location>
        <begin position="110"/>
        <end position="132"/>
    </location>
</feature>
<dbReference type="InterPro" id="IPR011990">
    <property type="entry name" value="TPR-like_helical_dom_sf"/>
</dbReference>
<evidence type="ECO:0000256" key="2">
    <source>
        <dbReference type="ARBA" id="ARBA00022803"/>
    </source>
</evidence>
<gene>
    <name evidence="6" type="ORF">K4G66_12860</name>
</gene>
<dbReference type="EMBL" id="CP120682">
    <property type="protein sequence ID" value="WKN39583.1"/>
    <property type="molecule type" value="Genomic_DNA"/>
</dbReference>
<dbReference type="AlphaFoldDB" id="A0AA49GS73"/>
<keyword evidence="1" id="KW-0677">Repeat</keyword>
<dbReference type="PRINTS" id="PR00625">
    <property type="entry name" value="JDOMAIN"/>
</dbReference>
<sequence>MEIYQDYYHILEVNYNATPEDVKLAYRQLAKKYHPDVNNGDRDKEEMFKLVSEAYDVLSDIDKKASYDLSLLLGLYEEEKSYSSRRASARSQPQYSYRRPASVTYSRKTYVGMTALVLVVIASIFVVPLMLARYSSEYHYDKGLSYYQDGQYYAALNSLERSILDFGSKNVEACLLAGTILMEEYGQYDYAIEYTDRGLEVASSDGEKVQLLYMKGRCLKGSADYHGAIQQFKQALALWPDYDSLHFAIANIYAFDLDQYNTAIASFEQLHKVNKSFAEATYGTAYCYYKLHQYDSALRYVNSYIEGRSIDANAYLLRAKVKEKQGYAQAACEDIKKASRLHSGEAENLAESYCM</sequence>
<dbReference type="SMART" id="SM00028">
    <property type="entry name" value="TPR"/>
    <property type="match status" value="6"/>
</dbReference>
<dbReference type="CDD" id="cd06257">
    <property type="entry name" value="DnaJ"/>
    <property type="match status" value="1"/>
</dbReference>
<keyword evidence="4" id="KW-0472">Membrane</keyword>
<organism evidence="6">
    <name type="scientific">Roseihalotalea indica</name>
    <dbReference type="NCBI Taxonomy" id="2867963"/>
    <lineage>
        <taxon>Bacteria</taxon>
        <taxon>Pseudomonadati</taxon>
        <taxon>Bacteroidota</taxon>
        <taxon>Cytophagia</taxon>
        <taxon>Cytophagales</taxon>
        <taxon>Catalimonadaceae</taxon>
        <taxon>Roseihalotalea</taxon>
    </lineage>
</organism>
<dbReference type="InterPro" id="IPR019734">
    <property type="entry name" value="TPR_rpt"/>
</dbReference>
<dbReference type="Gene3D" id="1.25.40.10">
    <property type="entry name" value="Tetratricopeptide repeat domain"/>
    <property type="match status" value="2"/>
</dbReference>
<dbReference type="Gene3D" id="1.10.287.110">
    <property type="entry name" value="DnaJ domain"/>
    <property type="match status" value="1"/>
</dbReference>
<dbReference type="PROSITE" id="PS00636">
    <property type="entry name" value="DNAJ_1"/>
    <property type="match status" value="1"/>
</dbReference>
<dbReference type="SUPFAM" id="SSF46565">
    <property type="entry name" value="Chaperone J-domain"/>
    <property type="match status" value="1"/>
</dbReference>
<feature type="repeat" description="TPR" evidence="3">
    <location>
        <begin position="209"/>
        <end position="242"/>
    </location>
</feature>
<evidence type="ECO:0000259" key="5">
    <source>
        <dbReference type="PROSITE" id="PS50076"/>
    </source>
</evidence>
<protein>
    <submittedName>
        <fullName evidence="6">DnaJ domain-containing protein</fullName>
    </submittedName>
</protein>
<feature type="domain" description="J" evidence="5">
    <location>
        <begin position="6"/>
        <end position="71"/>
    </location>
</feature>
<dbReference type="PROSITE" id="PS50076">
    <property type="entry name" value="DNAJ_2"/>
    <property type="match status" value="1"/>
</dbReference>
<dbReference type="InterPro" id="IPR018253">
    <property type="entry name" value="DnaJ_domain_CS"/>
</dbReference>
<evidence type="ECO:0000256" key="3">
    <source>
        <dbReference type="PROSITE-ProRule" id="PRU00339"/>
    </source>
</evidence>
<proteinExistence type="predicted"/>
<evidence type="ECO:0000313" key="6">
    <source>
        <dbReference type="EMBL" id="WKN39583.1"/>
    </source>
</evidence>
<reference evidence="6" key="2">
    <citation type="journal article" date="2024" name="Antonie Van Leeuwenhoek">
        <title>Roseihalotalea indica gen. nov., sp. nov., a halophilic Bacteroidetes from mesopelagic Southwest Indian Ocean with higher carbohydrate metabolic potential.</title>
        <authorList>
            <person name="Chen B."/>
            <person name="Zhang M."/>
            <person name="Lin D."/>
            <person name="Ye J."/>
            <person name="Tang K."/>
        </authorList>
    </citation>
    <scope>NUCLEOTIDE SEQUENCE</scope>
    <source>
        <strain evidence="6">TK19036</strain>
    </source>
</reference>
<dbReference type="Pfam" id="PF14559">
    <property type="entry name" value="TPR_19"/>
    <property type="match status" value="1"/>
</dbReference>
<keyword evidence="4" id="KW-0812">Transmembrane</keyword>
<keyword evidence="4" id="KW-1133">Transmembrane helix</keyword>
<accession>A0AA49GS73</accession>
<dbReference type="InterPro" id="IPR001623">
    <property type="entry name" value="DnaJ_domain"/>
</dbReference>
<dbReference type="SUPFAM" id="SSF48452">
    <property type="entry name" value="TPR-like"/>
    <property type="match status" value="1"/>
</dbReference>
<dbReference type="Pfam" id="PF00226">
    <property type="entry name" value="DnaJ"/>
    <property type="match status" value="1"/>
</dbReference>
<reference evidence="6" key="1">
    <citation type="journal article" date="2023" name="Comput. Struct. Biotechnol. J.">
        <title>Discovery of a novel marine Bacteroidetes with a rich repertoire of carbohydrate-active enzymes.</title>
        <authorList>
            <person name="Chen B."/>
            <person name="Liu G."/>
            <person name="Chen Q."/>
            <person name="Wang H."/>
            <person name="Liu L."/>
            <person name="Tang K."/>
        </authorList>
    </citation>
    <scope>NUCLEOTIDE SEQUENCE</scope>
    <source>
        <strain evidence="6">TK19036</strain>
    </source>
</reference>
<keyword evidence="2 3" id="KW-0802">TPR repeat</keyword>
<evidence type="ECO:0000256" key="4">
    <source>
        <dbReference type="SAM" id="Phobius"/>
    </source>
</evidence>